<feature type="compositionally biased region" description="Polar residues" evidence="1">
    <location>
        <begin position="141"/>
        <end position="156"/>
    </location>
</feature>
<feature type="region of interest" description="Disordered" evidence="1">
    <location>
        <begin position="130"/>
        <end position="156"/>
    </location>
</feature>
<feature type="non-terminal residue" evidence="2">
    <location>
        <position position="156"/>
    </location>
</feature>
<evidence type="ECO:0000313" key="2">
    <source>
        <dbReference type="EMBL" id="KAF1949235.1"/>
    </source>
</evidence>
<gene>
    <name evidence="2" type="ORF">CC80DRAFT_497695</name>
</gene>
<sequence length="156" mass="17561">MKVCSKHIVYHHYASRSCSLSQTSEATATTYWWMHTWDDTLSGDQRSEILYLVLPVSQNQSIYLDAGMESWVIARPRRGTINWKPNLSSFVILVSTFGEGNPARVSMRLTVSTIVSNVACVAVLRSRGRKKCKGGMDDNNDMVTSPESYNPSLPRR</sequence>
<reference evidence="2" key="1">
    <citation type="journal article" date="2020" name="Stud. Mycol.">
        <title>101 Dothideomycetes genomes: a test case for predicting lifestyles and emergence of pathogens.</title>
        <authorList>
            <person name="Haridas S."/>
            <person name="Albert R."/>
            <person name="Binder M."/>
            <person name="Bloem J."/>
            <person name="Labutti K."/>
            <person name="Salamov A."/>
            <person name="Andreopoulos B."/>
            <person name="Baker S."/>
            <person name="Barry K."/>
            <person name="Bills G."/>
            <person name="Bluhm B."/>
            <person name="Cannon C."/>
            <person name="Castanera R."/>
            <person name="Culley D."/>
            <person name="Daum C."/>
            <person name="Ezra D."/>
            <person name="Gonzalez J."/>
            <person name="Henrissat B."/>
            <person name="Kuo A."/>
            <person name="Liang C."/>
            <person name="Lipzen A."/>
            <person name="Lutzoni F."/>
            <person name="Magnuson J."/>
            <person name="Mondo S."/>
            <person name="Nolan M."/>
            <person name="Ohm R."/>
            <person name="Pangilinan J."/>
            <person name="Park H.-J."/>
            <person name="Ramirez L."/>
            <person name="Alfaro M."/>
            <person name="Sun H."/>
            <person name="Tritt A."/>
            <person name="Yoshinaga Y."/>
            <person name="Zwiers L.-H."/>
            <person name="Turgeon B."/>
            <person name="Goodwin S."/>
            <person name="Spatafora J."/>
            <person name="Crous P."/>
            <person name="Grigoriev I."/>
        </authorList>
    </citation>
    <scope>NUCLEOTIDE SEQUENCE</scope>
    <source>
        <strain evidence="2">CBS 675.92</strain>
    </source>
</reference>
<dbReference type="Proteomes" id="UP000800035">
    <property type="component" value="Unassembled WGS sequence"/>
</dbReference>
<accession>A0A6A5T8F7</accession>
<evidence type="ECO:0000313" key="3">
    <source>
        <dbReference type="Proteomes" id="UP000800035"/>
    </source>
</evidence>
<protein>
    <submittedName>
        <fullName evidence="2">Uncharacterized protein</fullName>
    </submittedName>
</protein>
<name>A0A6A5T8F7_9PLEO</name>
<evidence type="ECO:0000256" key="1">
    <source>
        <dbReference type="SAM" id="MobiDB-lite"/>
    </source>
</evidence>
<keyword evidence="3" id="KW-1185">Reference proteome</keyword>
<dbReference type="AlphaFoldDB" id="A0A6A5T8F7"/>
<proteinExistence type="predicted"/>
<dbReference type="EMBL" id="ML977040">
    <property type="protein sequence ID" value="KAF1949235.1"/>
    <property type="molecule type" value="Genomic_DNA"/>
</dbReference>
<organism evidence="2 3">
    <name type="scientific">Byssothecium circinans</name>
    <dbReference type="NCBI Taxonomy" id="147558"/>
    <lineage>
        <taxon>Eukaryota</taxon>
        <taxon>Fungi</taxon>
        <taxon>Dikarya</taxon>
        <taxon>Ascomycota</taxon>
        <taxon>Pezizomycotina</taxon>
        <taxon>Dothideomycetes</taxon>
        <taxon>Pleosporomycetidae</taxon>
        <taxon>Pleosporales</taxon>
        <taxon>Massarineae</taxon>
        <taxon>Massarinaceae</taxon>
        <taxon>Byssothecium</taxon>
    </lineage>
</organism>